<dbReference type="SUPFAM" id="SSF47781">
    <property type="entry name" value="RuvA domain 2-like"/>
    <property type="match status" value="1"/>
</dbReference>
<dbReference type="GO" id="GO:0003697">
    <property type="term" value="F:single-stranded DNA binding"/>
    <property type="evidence" value="ECO:0007669"/>
    <property type="project" value="TreeGrafter"/>
</dbReference>
<dbReference type="Pfam" id="PF03834">
    <property type="entry name" value="Rad10"/>
    <property type="match status" value="1"/>
</dbReference>
<dbReference type="Proteomes" id="UP000030665">
    <property type="component" value="Unassembled WGS sequence"/>
</dbReference>
<organism evidence="9 10">
    <name type="scientific">Trichuris trichiura</name>
    <name type="common">Whipworm</name>
    <name type="synonym">Trichocephalus trichiurus</name>
    <dbReference type="NCBI Taxonomy" id="36087"/>
    <lineage>
        <taxon>Eukaryota</taxon>
        <taxon>Metazoa</taxon>
        <taxon>Ecdysozoa</taxon>
        <taxon>Nematoda</taxon>
        <taxon>Enoplea</taxon>
        <taxon>Dorylaimia</taxon>
        <taxon>Trichinellida</taxon>
        <taxon>Trichuridae</taxon>
        <taxon>Trichuris</taxon>
    </lineage>
</organism>
<dbReference type="GO" id="GO:0070914">
    <property type="term" value="P:UV-damage excision repair"/>
    <property type="evidence" value="ECO:0007669"/>
    <property type="project" value="TreeGrafter"/>
</dbReference>
<protein>
    <submittedName>
        <fullName evidence="9">Rad10 domain containing protein</fullName>
    </submittedName>
</protein>
<dbReference type="AlphaFoldDB" id="A0A077Z8M4"/>
<comment type="subcellular location">
    <subcellularLocation>
        <location evidence="1">Nucleus</location>
    </subcellularLocation>
</comment>
<evidence type="ECO:0000256" key="5">
    <source>
        <dbReference type="ARBA" id="ARBA00023204"/>
    </source>
</evidence>
<dbReference type="SUPFAM" id="SSF52980">
    <property type="entry name" value="Restriction endonuclease-like"/>
    <property type="match status" value="1"/>
</dbReference>
<dbReference type="CDD" id="cd22325">
    <property type="entry name" value="ERCC1_C-like"/>
    <property type="match status" value="1"/>
</dbReference>
<dbReference type="GO" id="GO:0000110">
    <property type="term" value="C:nucleotide-excision repair factor 1 complex"/>
    <property type="evidence" value="ECO:0007669"/>
    <property type="project" value="TreeGrafter"/>
</dbReference>
<dbReference type="GO" id="GO:0006312">
    <property type="term" value="P:mitotic recombination"/>
    <property type="evidence" value="ECO:0007669"/>
    <property type="project" value="TreeGrafter"/>
</dbReference>
<dbReference type="GO" id="GO:0070522">
    <property type="term" value="C:ERCC4-ERCC1 complex"/>
    <property type="evidence" value="ECO:0007669"/>
    <property type="project" value="TreeGrafter"/>
</dbReference>
<dbReference type="OrthoDB" id="10262814at2759"/>
<feature type="domain" description="ERCC1-like central" evidence="8">
    <location>
        <begin position="59"/>
        <end position="171"/>
    </location>
</feature>
<comment type="similarity">
    <text evidence="2">Belongs to the ERCC1/RAD10/SWI10 family.</text>
</comment>
<dbReference type="PANTHER" id="PTHR12749">
    <property type="entry name" value="EXCISION REPAIR CROSS-COMPLEMENTING 1 ERCC1"/>
    <property type="match status" value="1"/>
</dbReference>
<keyword evidence="3" id="KW-0227">DNA damage</keyword>
<keyword evidence="4" id="KW-0238">DNA-binding</keyword>
<evidence type="ECO:0000313" key="9">
    <source>
        <dbReference type="EMBL" id="CDW56807.1"/>
    </source>
</evidence>
<evidence type="ECO:0000256" key="2">
    <source>
        <dbReference type="ARBA" id="ARBA00008283"/>
    </source>
</evidence>
<proteinExistence type="inferred from homology"/>
<evidence type="ECO:0000313" key="10">
    <source>
        <dbReference type="Proteomes" id="UP000030665"/>
    </source>
</evidence>
<evidence type="ECO:0000256" key="7">
    <source>
        <dbReference type="SAM" id="MobiDB-lite"/>
    </source>
</evidence>
<dbReference type="InterPro" id="IPR004579">
    <property type="entry name" value="ERCC1/RAD10/SWI10"/>
</dbReference>
<dbReference type="NCBIfam" id="TIGR00597">
    <property type="entry name" value="rad10"/>
    <property type="match status" value="1"/>
</dbReference>
<dbReference type="GO" id="GO:0003684">
    <property type="term" value="F:damaged DNA binding"/>
    <property type="evidence" value="ECO:0007669"/>
    <property type="project" value="InterPro"/>
</dbReference>
<dbReference type="STRING" id="36087.A0A077Z8M4"/>
<dbReference type="InterPro" id="IPR011335">
    <property type="entry name" value="Restrct_endonuc-II-like"/>
</dbReference>
<feature type="region of interest" description="Disordered" evidence="7">
    <location>
        <begin position="254"/>
        <end position="283"/>
    </location>
</feature>
<dbReference type="PANTHER" id="PTHR12749:SF0">
    <property type="entry name" value="DNA EXCISION REPAIR PROTEIN ERCC-1"/>
    <property type="match status" value="1"/>
</dbReference>
<keyword evidence="10" id="KW-1185">Reference proteome</keyword>
<reference evidence="9" key="1">
    <citation type="submission" date="2014-01" db="EMBL/GenBank/DDBJ databases">
        <authorList>
            <person name="Aslett M."/>
        </authorList>
    </citation>
    <scope>NUCLEOTIDE SEQUENCE</scope>
</reference>
<gene>
    <name evidence="9" type="ORF">TTRE_0000508901</name>
</gene>
<accession>A0A077Z8M4</accession>
<dbReference type="FunFam" id="3.40.50.10130:FF:000001">
    <property type="entry name" value="DNA excision repair protein ERCC-1"/>
    <property type="match status" value="1"/>
</dbReference>
<dbReference type="GO" id="GO:0006302">
    <property type="term" value="P:double-strand break repair"/>
    <property type="evidence" value="ECO:0007669"/>
    <property type="project" value="UniProtKB-ARBA"/>
</dbReference>
<evidence type="ECO:0000256" key="4">
    <source>
        <dbReference type="ARBA" id="ARBA00023125"/>
    </source>
</evidence>
<evidence type="ECO:0000259" key="8">
    <source>
        <dbReference type="Pfam" id="PF03834"/>
    </source>
</evidence>
<name>A0A077Z8M4_TRITR</name>
<keyword evidence="5" id="KW-0234">DNA repair</keyword>
<dbReference type="Gene3D" id="3.40.50.10130">
    <property type="match status" value="1"/>
</dbReference>
<dbReference type="Gene3D" id="1.10.150.20">
    <property type="entry name" value="5' to 3' exonuclease, C-terminal subdomain"/>
    <property type="match status" value="1"/>
</dbReference>
<evidence type="ECO:0000256" key="6">
    <source>
        <dbReference type="ARBA" id="ARBA00023242"/>
    </source>
</evidence>
<dbReference type="InterPro" id="IPR047260">
    <property type="entry name" value="ERCC1-like_central_dom"/>
</dbReference>
<keyword evidence="6" id="KW-0539">Nucleus</keyword>
<reference evidence="9" key="2">
    <citation type="submission" date="2014-03" db="EMBL/GenBank/DDBJ databases">
        <title>The whipworm genome and dual-species transcriptomics of an intimate host-pathogen interaction.</title>
        <authorList>
            <person name="Foth B.J."/>
            <person name="Tsai I.J."/>
            <person name="Reid A.J."/>
            <person name="Bancroft A.J."/>
            <person name="Nichol S."/>
            <person name="Tracey A."/>
            <person name="Holroyd N."/>
            <person name="Cotton J.A."/>
            <person name="Stanley E.J."/>
            <person name="Zarowiecki M."/>
            <person name="Liu J.Z."/>
            <person name="Huckvale T."/>
            <person name="Cooper P.J."/>
            <person name="Grencis R.K."/>
            <person name="Berriman M."/>
        </authorList>
    </citation>
    <scope>NUCLEOTIDE SEQUENCE [LARGE SCALE GENOMIC DNA]</scope>
</reference>
<evidence type="ECO:0000256" key="1">
    <source>
        <dbReference type="ARBA" id="ARBA00004123"/>
    </source>
</evidence>
<feature type="compositionally biased region" description="Acidic residues" evidence="7">
    <location>
        <begin position="272"/>
        <end position="283"/>
    </location>
</feature>
<dbReference type="Pfam" id="PF14520">
    <property type="entry name" value="HHH_5"/>
    <property type="match status" value="1"/>
</dbReference>
<evidence type="ECO:0000256" key="3">
    <source>
        <dbReference type="ARBA" id="ARBA00022763"/>
    </source>
</evidence>
<dbReference type="InterPro" id="IPR010994">
    <property type="entry name" value="RuvA_2-like"/>
</dbReference>
<dbReference type="EMBL" id="HG806081">
    <property type="protein sequence ID" value="CDW56807.1"/>
    <property type="molecule type" value="Genomic_DNA"/>
</dbReference>
<sequence length="283" mass="31516">MEPDERNELAEKEIETESAPGLLAVKDSDYHCQAEAHNASTSKEKVTSSNKVRWAGGKVVVSNRQRGNPVLRFVRNVLWEFGDIKADFVLGQTCCALFLSVKFHKLHPAYIHQRMKEVGKKFALQVLLLLIDVAEPENVLRELNTACFGENWTLMAAWTPEEVGELIEAYKIYENKPAEFLMAKSEATDNRSRAVELLIFTKAVNKSDAEALLNMFGSLRRIAEATAEELALCPGLGAAKVKKLCSALDQVITDRSNDQPSPANQIGAEMSENSDNEEEEDNM</sequence>